<keyword evidence="3" id="KW-0472">Membrane</keyword>
<feature type="transmembrane region" description="Helical" evidence="3">
    <location>
        <begin position="170"/>
        <end position="191"/>
    </location>
</feature>
<feature type="compositionally biased region" description="Basic residues" evidence="2">
    <location>
        <begin position="1"/>
        <end position="17"/>
    </location>
</feature>
<keyword evidence="3" id="KW-0812">Transmembrane</keyword>
<evidence type="ECO:0008006" key="6">
    <source>
        <dbReference type="Google" id="ProtNLM"/>
    </source>
</evidence>
<evidence type="ECO:0000256" key="2">
    <source>
        <dbReference type="SAM" id="MobiDB-lite"/>
    </source>
</evidence>
<dbReference type="RefSeq" id="WP_174137727.1">
    <property type="nucleotide sequence ID" value="NZ_JABUFE010000004.1"/>
</dbReference>
<keyword evidence="1" id="KW-0175">Coiled coil</keyword>
<evidence type="ECO:0000313" key="4">
    <source>
        <dbReference type="EMBL" id="NSX55076.1"/>
    </source>
</evidence>
<gene>
    <name evidence="4" type="ORF">HRQ87_09710</name>
</gene>
<name>A0ABX2ISV0_9RHOB</name>
<protein>
    <recommendedName>
        <fullName evidence="6">Mitochondrial inner membrane protein</fullName>
    </recommendedName>
</protein>
<proteinExistence type="predicted"/>
<accession>A0ABX2ISV0</accession>
<dbReference type="Gene3D" id="1.10.287.1490">
    <property type="match status" value="1"/>
</dbReference>
<organism evidence="4 5">
    <name type="scientific">Parasulfitobacter algicola</name>
    <dbReference type="NCBI Taxonomy" id="2614809"/>
    <lineage>
        <taxon>Bacteria</taxon>
        <taxon>Pseudomonadati</taxon>
        <taxon>Pseudomonadota</taxon>
        <taxon>Alphaproteobacteria</taxon>
        <taxon>Rhodobacterales</taxon>
        <taxon>Roseobacteraceae</taxon>
        <taxon>Parasulfitobacter</taxon>
    </lineage>
</organism>
<reference evidence="4 5" key="1">
    <citation type="submission" date="2020-06" db="EMBL/GenBank/DDBJ databases">
        <title>Sulfitobacter algicola sp. nov., isolated from green algae.</title>
        <authorList>
            <person name="Wang C."/>
        </authorList>
    </citation>
    <scope>NUCLEOTIDE SEQUENCE [LARGE SCALE GENOMIC DNA]</scope>
    <source>
        <strain evidence="4 5">1151</strain>
    </source>
</reference>
<evidence type="ECO:0000256" key="1">
    <source>
        <dbReference type="SAM" id="Coils"/>
    </source>
</evidence>
<dbReference type="Proteomes" id="UP000777935">
    <property type="component" value="Unassembled WGS sequence"/>
</dbReference>
<feature type="coiled-coil region" evidence="1">
    <location>
        <begin position="201"/>
        <end position="320"/>
    </location>
</feature>
<keyword evidence="3" id="KW-1133">Transmembrane helix</keyword>
<feature type="region of interest" description="Disordered" evidence="2">
    <location>
        <begin position="136"/>
        <end position="159"/>
    </location>
</feature>
<feature type="region of interest" description="Disordered" evidence="2">
    <location>
        <begin position="1"/>
        <end position="42"/>
    </location>
</feature>
<feature type="compositionally biased region" description="Basic and acidic residues" evidence="2">
    <location>
        <begin position="23"/>
        <end position="32"/>
    </location>
</feature>
<evidence type="ECO:0000313" key="5">
    <source>
        <dbReference type="Proteomes" id="UP000777935"/>
    </source>
</evidence>
<keyword evidence="5" id="KW-1185">Reference proteome</keyword>
<comment type="caution">
    <text evidence="4">The sequence shown here is derived from an EMBL/GenBank/DDBJ whole genome shotgun (WGS) entry which is preliminary data.</text>
</comment>
<evidence type="ECO:0000256" key="3">
    <source>
        <dbReference type="SAM" id="Phobius"/>
    </source>
</evidence>
<sequence>MANRKKPVRAKTQRSKKSPVQDTKSDKAKAATDQETDTTVPTMAKGVAVEEIKEDKSADLIKDDDTIVDAEVVSETPPASDDATPEDITDNESIMLAKADDTVENAEISDEVADTDTVPDPSDDDVIAATEIEAAEEFSAEDETAKQYDEAPPPDTAAPSPVIVERKAGFIPMLVGGAIAAVLGFGAAMYLNMSGGNSAALEEINEEIAALNSSVSDLRNDIPAPYDDSSIMSSISTVSDQAADLNNQISALSDRLVGLDDRITEVEKRPAAENAQASVQAFERELETLRAQIAQERAEIEGIAAEAATMEENAQEAAEDQAARAALGRIQASLESGSPFANALRDLRQAKQIEVPEALTELAQTGAPTVSELQQSFPNAARAALAAYRATDTEGTTGNRITNFIMSQTQARSVEPREGDDPDAVLSRAEYFARNGNLTDALAEIETLPDVARSEMTGWTERTQARLDALDAAETLSQTLFSN</sequence>
<dbReference type="EMBL" id="JABUFE010000004">
    <property type="protein sequence ID" value="NSX55076.1"/>
    <property type="molecule type" value="Genomic_DNA"/>
</dbReference>